<evidence type="ECO:0000313" key="1">
    <source>
        <dbReference type="EMBL" id="SPO36745.1"/>
    </source>
</evidence>
<organism evidence="1 2">
    <name type="scientific">Pseudozyma flocculosa</name>
    <dbReference type="NCBI Taxonomy" id="84751"/>
    <lineage>
        <taxon>Eukaryota</taxon>
        <taxon>Fungi</taxon>
        <taxon>Dikarya</taxon>
        <taxon>Basidiomycota</taxon>
        <taxon>Ustilaginomycotina</taxon>
        <taxon>Ustilaginomycetes</taxon>
        <taxon>Ustilaginales</taxon>
        <taxon>Ustilaginaceae</taxon>
        <taxon>Pseudozyma</taxon>
    </lineage>
</organism>
<gene>
    <name evidence="1" type="ORF">PSFLO_02216</name>
</gene>
<sequence>MSMFLPEGPVVTLPSQPPPSGTTQITLIEVLLPVSINLSSHTLSAHRPRWLDPYLDLDKGKFLLDVFHFKPVGCDAEAVPQSHAHLVRVPIRPVWFSSTSREEVENWILAYPSRSVAIACRSYPSATNVLRTQLHDVEHELYLAMPSWQELKKRAEGLARQSRPDLENLTACAQRFQQQLRTFFEGGSRQSSVSDLGHR</sequence>
<dbReference type="Proteomes" id="UP000323386">
    <property type="component" value="Unassembled WGS sequence"/>
</dbReference>
<dbReference type="EMBL" id="OOIP01000005">
    <property type="protein sequence ID" value="SPO36745.1"/>
    <property type="molecule type" value="Genomic_DNA"/>
</dbReference>
<keyword evidence="2" id="KW-1185">Reference proteome</keyword>
<dbReference type="AlphaFoldDB" id="A0A5C3EY99"/>
<accession>A0A5C3EY99</accession>
<name>A0A5C3EY99_9BASI</name>
<reference evidence="1 2" key="1">
    <citation type="submission" date="2018-03" db="EMBL/GenBank/DDBJ databases">
        <authorList>
            <person name="Guldener U."/>
        </authorList>
    </citation>
    <scope>NUCLEOTIDE SEQUENCE [LARGE SCALE GENOMIC DNA]</scope>
    <source>
        <strain evidence="1 2">DAOM196992</strain>
    </source>
</reference>
<protein>
    <submittedName>
        <fullName evidence="1">Uncharacterized protein</fullName>
    </submittedName>
</protein>
<proteinExistence type="predicted"/>
<evidence type="ECO:0000313" key="2">
    <source>
        <dbReference type="Proteomes" id="UP000323386"/>
    </source>
</evidence>